<dbReference type="Pfam" id="PF00959">
    <property type="entry name" value="Phage_lysozyme"/>
    <property type="match status" value="1"/>
</dbReference>
<evidence type="ECO:0000313" key="8">
    <source>
        <dbReference type="EMBL" id="QKV18705.1"/>
    </source>
</evidence>
<dbReference type="InterPro" id="IPR034690">
    <property type="entry name" value="Endolysin_T4_type"/>
</dbReference>
<dbReference type="GO" id="GO:0031640">
    <property type="term" value="P:killing of cells of another organism"/>
    <property type="evidence" value="ECO:0007669"/>
    <property type="project" value="UniProtKB-KW"/>
</dbReference>
<gene>
    <name evidence="8" type="ORF">HTY61_09715</name>
</gene>
<feature type="chain" id="PRO_5026827322" description="Lysozyme" evidence="7">
    <location>
        <begin position="28"/>
        <end position="171"/>
    </location>
</feature>
<evidence type="ECO:0000256" key="1">
    <source>
        <dbReference type="ARBA" id="ARBA00000632"/>
    </source>
</evidence>
<evidence type="ECO:0000256" key="5">
    <source>
        <dbReference type="ARBA" id="ARBA00023295"/>
    </source>
</evidence>
<dbReference type="RefSeq" id="WP_175276598.1">
    <property type="nucleotide sequence ID" value="NZ_CP054836.1"/>
</dbReference>
<dbReference type="EC" id="3.2.1.17" evidence="6"/>
<evidence type="ECO:0000313" key="9">
    <source>
        <dbReference type="Proteomes" id="UP000509367"/>
    </source>
</evidence>
<dbReference type="AlphaFoldDB" id="A0A6N1VGC3"/>
<dbReference type="PANTHER" id="PTHR38107:SF3">
    <property type="entry name" value="LYSOZYME RRRD-RELATED"/>
    <property type="match status" value="1"/>
</dbReference>
<reference evidence="8 9" key="1">
    <citation type="submission" date="2020-06" db="EMBL/GenBank/DDBJ databases">
        <title>Oricola thermophila sp. nov. isolated from a tidal sediments.</title>
        <authorList>
            <person name="Kwon K.K."/>
            <person name="Yang S.-H."/>
            <person name="Park M.-J."/>
        </authorList>
    </citation>
    <scope>NUCLEOTIDE SEQUENCE [LARGE SCALE GENOMIC DNA]</scope>
    <source>
        <strain evidence="8 9">MEBiC13590</strain>
    </source>
</reference>
<dbReference type="GO" id="GO:0009253">
    <property type="term" value="P:peptidoglycan catabolic process"/>
    <property type="evidence" value="ECO:0007669"/>
    <property type="project" value="InterPro"/>
</dbReference>
<keyword evidence="9" id="KW-1185">Reference proteome</keyword>
<dbReference type="InterPro" id="IPR051018">
    <property type="entry name" value="Bacteriophage_GH24"/>
</dbReference>
<dbReference type="SUPFAM" id="SSF53955">
    <property type="entry name" value="Lysozyme-like"/>
    <property type="match status" value="1"/>
</dbReference>
<evidence type="ECO:0000256" key="6">
    <source>
        <dbReference type="RuleBase" id="RU003788"/>
    </source>
</evidence>
<dbReference type="CDD" id="cd16900">
    <property type="entry name" value="endolysin_R21-like"/>
    <property type="match status" value="1"/>
</dbReference>
<comment type="catalytic activity">
    <reaction evidence="1 6">
        <text>Hydrolysis of (1-&gt;4)-beta-linkages between N-acetylmuramic acid and N-acetyl-D-glucosamine residues in a peptidoglycan and between N-acetyl-D-glucosamine residues in chitodextrins.</text>
        <dbReference type="EC" id="3.2.1.17"/>
    </reaction>
</comment>
<keyword evidence="2 6" id="KW-0929">Antimicrobial</keyword>
<evidence type="ECO:0000256" key="3">
    <source>
        <dbReference type="ARBA" id="ARBA00022638"/>
    </source>
</evidence>
<dbReference type="GO" id="GO:0042742">
    <property type="term" value="P:defense response to bacterium"/>
    <property type="evidence" value="ECO:0007669"/>
    <property type="project" value="UniProtKB-KW"/>
</dbReference>
<dbReference type="InterPro" id="IPR023347">
    <property type="entry name" value="Lysozyme_dom_sf"/>
</dbReference>
<dbReference type="Gene3D" id="1.10.530.40">
    <property type="match status" value="1"/>
</dbReference>
<feature type="signal peptide" evidence="7">
    <location>
        <begin position="1"/>
        <end position="27"/>
    </location>
</feature>
<dbReference type="GO" id="GO:0016998">
    <property type="term" value="P:cell wall macromolecule catabolic process"/>
    <property type="evidence" value="ECO:0007669"/>
    <property type="project" value="InterPro"/>
</dbReference>
<organism evidence="8 9">
    <name type="scientific">Oricola thermophila</name>
    <dbReference type="NCBI Taxonomy" id="2742145"/>
    <lineage>
        <taxon>Bacteria</taxon>
        <taxon>Pseudomonadati</taxon>
        <taxon>Pseudomonadota</taxon>
        <taxon>Alphaproteobacteria</taxon>
        <taxon>Hyphomicrobiales</taxon>
        <taxon>Ahrensiaceae</taxon>
        <taxon>Oricola</taxon>
    </lineage>
</organism>
<dbReference type="PANTHER" id="PTHR38107">
    <property type="match status" value="1"/>
</dbReference>
<name>A0A6N1VGC3_9HYPH</name>
<evidence type="ECO:0000256" key="4">
    <source>
        <dbReference type="ARBA" id="ARBA00022801"/>
    </source>
</evidence>
<dbReference type="Proteomes" id="UP000509367">
    <property type="component" value="Chromosome"/>
</dbReference>
<keyword evidence="7" id="KW-0732">Signal</keyword>
<evidence type="ECO:0000256" key="2">
    <source>
        <dbReference type="ARBA" id="ARBA00022529"/>
    </source>
</evidence>
<comment type="similarity">
    <text evidence="6">Belongs to the glycosyl hydrolase 24 family.</text>
</comment>
<protein>
    <recommendedName>
        <fullName evidence="6">Lysozyme</fullName>
        <ecNumber evidence="6">3.2.1.17</ecNumber>
    </recommendedName>
</protein>
<keyword evidence="5 6" id="KW-0326">Glycosidase</keyword>
<dbReference type="InterPro" id="IPR002196">
    <property type="entry name" value="Glyco_hydro_24"/>
</dbReference>
<accession>A0A6N1VGC3</accession>
<proteinExistence type="inferred from homology"/>
<dbReference type="InterPro" id="IPR023346">
    <property type="entry name" value="Lysozyme-like_dom_sf"/>
</dbReference>
<dbReference type="HAMAP" id="MF_04110">
    <property type="entry name" value="ENDOLYSIN_T4"/>
    <property type="match status" value="1"/>
</dbReference>
<dbReference type="GO" id="GO:0003796">
    <property type="term" value="F:lysozyme activity"/>
    <property type="evidence" value="ECO:0007669"/>
    <property type="project" value="UniProtKB-EC"/>
</dbReference>
<keyword evidence="4 6" id="KW-0378">Hydrolase</keyword>
<dbReference type="EMBL" id="CP054836">
    <property type="protein sequence ID" value="QKV18705.1"/>
    <property type="molecule type" value="Genomic_DNA"/>
</dbReference>
<sequence>MSKRARKALAGAAGLAGAIAVATTALIQPWEGREYVAYRDIVGVLTICDGDTQNVRPGMVETDTGCDERTHRRITREFVPALRKCVATFDAAPVSWQASAISLSWNIGTGAFCRSTAARRARSSDWLGSCEAMTWYNRAGGKRIRGLVLRRTTGDAERIGEYELCVEGLSR</sequence>
<dbReference type="KEGG" id="orm:HTY61_09715"/>
<evidence type="ECO:0000256" key="7">
    <source>
        <dbReference type="SAM" id="SignalP"/>
    </source>
</evidence>
<keyword evidence="3 6" id="KW-0081">Bacteriolytic enzyme</keyword>